<dbReference type="EMBL" id="JADEYR010000012">
    <property type="protein sequence ID" value="MBE9404622.1"/>
    <property type="molecule type" value="Genomic_DNA"/>
</dbReference>
<dbReference type="Pfam" id="PF03009">
    <property type="entry name" value="GDPD"/>
    <property type="match status" value="1"/>
</dbReference>
<evidence type="ECO:0000313" key="3">
    <source>
        <dbReference type="EMBL" id="MBE9404622.1"/>
    </source>
</evidence>
<reference evidence="3 4" key="1">
    <citation type="submission" date="2020-10" db="EMBL/GenBank/DDBJ databases">
        <title>Draft genome and description of Brachybacterium epidermidis sp nov.</title>
        <authorList>
            <person name="Boxberger M."/>
            <person name="La Scola B."/>
        </authorList>
    </citation>
    <scope>NUCLEOTIDE SEQUENCE [LARGE SCALE GENOMIC DNA]</scope>
    <source>
        <strain evidence="3 4">Marseille-Q2903</strain>
    </source>
</reference>
<proteinExistence type="predicted"/>
<dbReference type="PANTHER" id="PTHR43805:SF1">
    <property type="entry name" value="GP-PDE DOMAIN-CONTAINING PROTEIN"/>
    <property type="match status" value="1"/>
</dbReference>
<protein>
    <submittedName>
        <fullName evidence="3">Glycerophosphodiester phosphodiesterase</fullName>
    </submittedName>
</protein>
<dbReference type="PROSITE" id="PS51704">
    <property type="entry name" value="GP_PDE"/>
    <property type="match status" value="1"/>
</dbReference>
<dbReference type="InterPro" id="IPR017946">
    <property type="entry name" value="PLC-like_Pdiesterase_TIM-brl"/>
</dbReference>
<sequence length="293" mass="30906">MRSSSTPSTDSPRPGGPSNRADAPLDPPSRFLPGPRPRRIAHRGLALDGAENTMRAFQDAVDAGADMLETDTRATAEGLALAFHDEDLLRVAGDARRIDSLDDRQARAVRLAGNEPLALLEDVLGTFSDLPVNIDVKAPSAIEPAVRAIARTRSAGRICLAGFDDAVTARAVEKVREATGITPVRSPSRRAIALFLGLVASGAPTAAVRRLLAPYGALQVPVSHRQVPVVTPRTVAAAHRAGCEVHVWTIDEIPAMKDLLVMGVDGIITNRVDRLGDLLDATGSPHRAATGSS</sequence>
<feature type="region of interest" description="Disordered" evidence="1">
    <location>
        <begin position="1"/>
        <end position="38"/>
    </location>
</feature>
<dbReference type="SUPFAM" id="SSF51695">
    <property type="entry name" value="PLC-like phosphodiesterases"/>
    <property type="match status" value="1"/>
</dbReference>
<keyword evidence="4" id="KW-1185">Reference proteome</keyword>
<evidence type="ECO:0000259" key="2">
    <source>
        <dbReference type="PROSITE" id="PS51704"/>
    </source>
</evidence>
<feature type="compositionally biased region" description="Low complexity" evidence="1">
    <location>
        <begin position="1"/>
        <end position="18"/>
    </location>
</feature>
<dbReference type="PANTHER" id="PTHR43805">
    <property type="entry name" value="GLYCEROPHOSPHORYL DIESTER PHOSPHODIESTERASE"/>
    <property type="match status" value="1"/>
</dbReference>
<dbReference type="Proteomes" id="UP000644727">
    <property type="component" value="Unassembled WGS sequence"/>
</dbReference>
<dbReference type="Gene3D" id="3.20.20.190">
    <property type="entry name" value="Phosphatidylinositol (PI) phosphodiesterase"/>
    <property type="match status" value="1"/>
</dbReference>
<evidence type="ECO:0000256" key="1">
    <source>
        <dbReference type="SAM" id="MobiDB-lite"/>
    </source>
</evidence>
<comment type="caution">
    <text evidence="3">The sequence shown here is derived from an EMBL/GenBank/DDBJ whole genome shotgun (WGS) entry which is preliminary data.</text>
</comment>
<dbReference type="InterPro" id="IPR030395">
    <property type="entry name" value="GP_PDE_dom"/>
</dbReference>
<gene>
    <name evidence="3" type="ORF">IOE58_10650</name>
</gene>
<dbReference type="RefSeq" id="WP_193866367.1">
    <property type="nucleotide sequence ID" value="NZ_JADEYR010000012.1"/>
</dbReference>
<name>A0ABR9W2I7_9MICO</name>
<feature type="domain" description="GP-PDE" evidence="2">
    <location>
        <begin position="37"/>
        <end position="279"/>
    </location>
</feature>
<accession>A0ABR9W2I7</accession>
<evidence type="ECO:0000313" key="4">
    <source>
        <dbReference type="Proteomes" id="UP000644727"/>
    </source>
</evidence>
<organism evidence="3 4">
    <name type="scientific">Brachybacterium epidermidis</name>
    <dbReference type="NCBI Taxonomy" id="2781983"/>
    <lineage>
        <taxon>Bacteria</taxon>
        <taxon>Bacillati</taxon>
        <taxon>Actinomycetota</taxon>
        <taxon>Actinomycetes</taxon>
        <taxon>Micrococcales</taxon>
        <taxon>Dermabacteraceae</taxon>
        <taxon>Brachybacterium</taxon>
    </lineage>
</organism>